<organism evidence="1 2">
    <name type="scientific">Ficus carica</name>
    <name type="common">Common fig</name>
    <dbReference type="NCBI Taxonomy" id="3494"/>
    <lineage>
        <taxon>Eukaryota</taxon>
        <taxon>Viridiplantae</taxon>
        <taxon>Streptophyta</taxon>
        <taxon>Embryophyta</taxon>
        <taxon>Tracheophyta</taxon>
        <taxon>Spermatophyta</taxon>
        <taxon>Magnoliopsida</taxon>
        <taxon>eudicotyledons</taxon>
        <taxon>Gunneridae</taxon>
        <taxon>Pentapetalae</taxon>
        <taxon>rosids</taxon>
        <taxon>fabids</taxon>
        <taxon>Rosales</taxon>
        <taxon>Moraceae</taxon>
        <taxon>Ficeae</taxon>
        <taxon>Ficus</taxon>
    </lineage>
</organism>
<evidence type="ECO:0000313" key="1">
    <source>
        <dbReference type="EMBL" id="GMN59300.1"/>
    </source>
</evidence>
<protein>
    <submittedName>
        <fullName evidence="1">Uncharacterized protein</fullName>
    </submittedName>
</protein>
<accession>A0AA88J143</accession>
<sequence length="70" mass="7785">MIVEARTKCPLSPPKYALNISTSELAAHFKGRDYGSVSRNCRAAEEGKETYGLGNELKEQRTVQQIEDTP</sequence>
<reference evidence="1" key="1">
    <citation type="submission" date="2023-07" db="EMBL/GenBank/DDBJ databases">
        <title>draft genome sequence of fig (Ficus carica).</title>
        <authorList>
            <person name="Takahashi T."/>
            <person name="Nishimura K."/>
        </authorList>
    </citation>
    <scope>NUCLEOTIDE SEQUENCE</scope>
</reference>
<proteinExistence type="predicted"/>
<gene>
    <name evidence="1" type="ORF">TIFTF001_028410</name>
</gene>
<dbReference type="AlphaFoldDB" id="A0AA88J143"/>
<keyword evidence="2" id="KW-1185">Reference proteome</keyword>
<evidence type="ECO:0000313" key="2">
    <source>
        <dbReference type="Proteomes" id="UP001187192"/>
    </source>
</evidence>
<comment type="caution">
    <text evidence="1">The sequence shown here is derived from an EMBL/GenBank/DDBJ whole genome shotgun (WGS) entry which is preliminary data.</text>
</comment>
<dbReference type="EMBL" id="BTGU01000086">
    <property type="protein sequence ID" value="GMN59300.1"/>
    <property type="molecule type" value="Genomic_DNA"/>
</dbReference>
<dbReference type="Proteomes" id="UP001187192">
    <property type="component" value="Unassembled WGS sequence"/>
</dbReference>
<name>A0AA88J143_FICCA</name>